<protein>
    <submittedName>
        <fullName evidence="1">DUF6492 family protein</fullName>
    </submittedName>
</protein>
<dbReference type="RefSeq" id="WP_352558555.1">
    <property type="nucleotide sequence ID" value="NZ_JAMYQB010000011.1"/>
</dbReference>
<keyword evidence="2" id="KW-1185">Reference proteome</keyword>
<gene>
    <name evidence="1" type="ORF">NKI36_15120</name>
</gene>
<dbReference type="InterPro" id="IPR045499">
    <property type="entry name" value="DUF6492"/>
</dbReference>
<reference evidence="1 2" key="1">
    <citation type="journal article" date="2024" name="Proc. Natl. Acad. Sci. U.S.A.">
        <title>The evolutionary genomics of adaptation to stress in wild rhizobium bacteria.</title>
        <authorList>
            <person name="Kehlet-Delgado H."/>
            <person name="Montoya A.P."/>
            <person name="Jensen K.T."/>
            <person name="Wendlandt C.E."/>
            <person name="Dexheimer C."/>
            <person name="Roberts M."/>
            <person name="Torres Martinez L."/>
            <person name="Friesen M.L."/>
            <person name="Griffitts J.S."/>
            <person name="Porter S.S."/>
        </authorList>
    </citation>
    <scope>NUCLEOTIDE SEQUENCE [LARGE SCALE GENOMIC DNA]</scope>
    <source>
        <strain evidence="1 2">M0641</strain>
    </source>
</reference>
<sequence>MNSRFVPDAAADTGVLPQTPTAAVVTASYAPDFERCRLLCETLDRNVSGVAHHYILVEHRDVALFRQLENSRRTVVDERDLLPRWLRVFDDPMSLFRRRIWLSFKTQPLRGWHVQQLRRIAIAAHAREDVLVFCDSDVAFVKPFDLSAFWSDGKVRLFRRDGVLSREGHDEHRIWSRNAASALGIEPSTDSTHDYISTLIAWRRQTVTAMCAEIEKVHARGWVEVIGSARRFSECMIYGRYVDDVLKGAGHFHGSEEFCRVHWTGEALSDDEFRSFVAAMAPGQVAIGMQSFIGTDIGRIRRLVGLA</sequence>
<comment type="caution">
    <text evidence="1">The sequence shown here is derived from an EMBL/GenBank/DDBJ whole genome shotgun (WGS) entry which is preliminary data.</text>
</comment>
<name>A0ABV1Z0B4_9HYPH</name>
<organism evidence="1 2">
    <name type="scientific">Mesorhizobium caraganae</name>
    <dbReference type="NCBI Taxonomy" id="483206"/>
    <lineage>
        <taxon>Bacteria</taxon>
        <taxon>Pseudomonadati</taxon>
        <taxon>Pseudomonadota</taxon>
        <taxon>Alphaproteobacteria</taxon>
        <taxon>Hyphomicrobiales</taxon>
        <taxon>Phyllobacteriaceae</taxon>
        <taxon>Mesorhizobium</taxon>
    </lineage>
</organism>
<evidence type="ECO:0000313" key="1">
    <source>
        <dbReference type="EMBL" id="MER9405369.1"/>
    </source>
</evidence>
<evidence type="ECO:0000313" key="2">
    <source>
        <dbReference type="Proteomes" id="UP001433071"/>
    </source>
</evidence>
<dbReference type="EMBL" id="JAMYQB010000011">
    <property type="protein sequence ID" value="MER9405369.1"/>
    <property type="molecule type" value="Genomic_DNA"/>
</dbReference>
<dbReference type="Pfam" id="PF20102">
    <property type="entry name" value="DUF6492"/>
    <property type="match status" value="1"/>
</dbReference>
<proteinExistence type="predicted"/>
<dbReference type="Proteomes" id="UP001433071">
    <property type="component" value="Unassembled WGS sequence"/>
</dbReference>
<accession>A0ABV1Z0B4</accession>